<dbReference type="EMBL" id="AMFJ01036152">
    <property type="protein sequence ID" value="EKD24886.1"/>
    <property type="molecule type" value="Genomic_DNA"/>
</dbReference>
<dbReference type="Pfam" id="PF05698">
    <property type="entry name" value="Trigger_C"/>
    <property type="match status" value="1"/>
</dbReference>
<dbReference type="Gene3D" id="1.10.3120.10">
    <property type="entry name" value="Trigger factor, C-terminal domain"/>
    <property type="match status" value="1"/>
</dbReference>
<keyword evidence="2" id="KW-0413">Isomerase</keyword>
<dbReference type="InterPro" id="IPR037041">
    <property type="entry name" value="Trigger_fac_C_sf"/>
</dbReference>
<name>K1XI12_9BACT</name>
<evidence type="ECO:0000256" key="2">
    <source>
        <dbReference type="ARBA" id="ARBA00023235"/>
    </source>
</evidence>
<reference evidence="5" key="1">
    <citation type="journal article" date="2012" name="Science">
        <title>Fermentation, hydrogen, and sulfur metabolism in multiple uncultivated bacterial phyla.</title>
        <authorList>
            <person name="Wrighton K.C."/>
            <person name="Thomas B.C."/>
            <person name="Sharon I."/>
            <person name="Miller C.S."/>
            <person name="Castelle C.J."/>
            <person name="VerBerkmoes N.C."/>
            <person name="Wilkins M.J."/>
            <person name="Hettich R.L."/>
            <person name="Lipton M.S."/>
            <person name="Williams K.H."/>
            <person name="Long P.E."/>
            <person name="Banfield J.F."/>
        </authorList>
    </citation>
    <scope>NUCLEOTIDE SEQUENCE [LARGE SCALE GENOMIC DNA]</scope>
</reference>
<protein>
    <submittedName>
        <fullName evidence="5">Uncharacterized protein</fullName>
    </submittedName>
</protein>
<accession>K1XI12</accession>
<dbReference type="InterPro" id="IPR008880">
    <property type="entry name" value="Trigger_fac_C"/>
</dbReference>
<dbReference type="InterPro" id="IPR027304">
    <property type="entry name" value="Trigger_fact/SurA_dom_sf"/>
</dbReference>
<proteinExistence type="predicted"/>
<feature type="domain" description="Trigger factor C-terminal" evidence="4">
    <location>
        <begin position="282"/>
        <end position="400"/>
    </location>
</feature>
<dbReference type="Gene3D" id="3.10.50.40">
    <property type="match status" value="1"/>
</dbReference>
<dbReference type="SUPFAM" id="SSF109998">
    <property type="entry name" value="Triger factor/SurA peptide-binding domain-like"/>
    <property type="match status" value="1"/>
</dbReference>
<dbReference type="InterPro" id="IPR036611">
    <property type="entry name" value="Trigger_fac_ribosome-bd_sf"/>
</dbReference>
<organism evidence="5">
    <name type="scientific">uncultured bacterium</name>
    <name type="common">gcode 4</name>
    <dbReference type="NCBI Taxonomy" id="1234023"/>
    <lineage>
        <taxon>Bacteria</taxon>
        <taxon>environmental samples</taxon>
    </lineage>
</organism>
<dbReference type="AlphaFoldDB" id="K1XI12"/>
<dbReference type="Gene3D" id="3.30.70.1050">
    <property type="entry name" value="Trigger factor ribosome-binding domain"/>
    <property type="match status" value="1"/>
</dbReference>
<gene>
    <name evidence="5" type="ORF">ACD_80C00145G0020</name>
</gene>
<comment type="caution">
    <text evidence="5">The sequence shown here is derived from an EMBL/GenBank/DDBJ whole genome shotgun (WGS) entry which is preliminary data.</text>
</comment>
<dbReference type="GO" id="GO:0015031">
    <property type="term" value="P:protein transport"/>
    <property type="evidence" value="ECO:0007669"/>
    <property type="project" value="InterPro"/>
</dbReference>
<dbReference type="GO" id="GO:0003755">
    <property type="term" value="F:peptidyl-prolyl cis-trans isomerase activity"/>
    <property type="evidence" value="ECO:0007669"/>
    <property type="project" value="UniProtKB-KW"/>
</dbReference>
<evidence type="ECO:0000313" key="5">
    <source>
        <dbReference type="EMBL" id="EKD24886.1"/>
    </source>
</evidence>
<evidence type="ECO:0000259" key="4">
    <source>
        <dbReference type="Pfam" id="PF05698"/>
    </source>
</evidence>
<dbReference type="Pfam" id="PF05697">
    <property type="entry name" value="Trigger_N"/>
    <property type="match status" value="1"/>
</dbReference>
<feature type="domain" description="Trigger factor ribosome-binding bacterial" evidence="3">
    <location>
        <begin position="1"/>
        <end position="156"/>
    </location>
</feature>
<dbReference type="SUPFAM" id="SSF102735">
    <property type="entry name" value="Trigger factor ribosome-binding domain"/>
    <property type="match status" value="1"/>
</dbReference>
<keyword evidence="1" id="KW-0697">Rotamase</keyword>
<dbReference type="InterPro" id="IPR008881">
    <property type="entry name" value="Trigger_fac_ribosome-bd_bac"/>
</dbReference>
<dbReference type="InterPro" id="IPR046357">
    <property type="entry name" value="PPIase_dom_sf"/>
</dbReference>
<evidence type="ECO:0000259" key="3">
    <source>
        <dbReference type="Pfam" id="PF05697"/>
    </source>
</evidence>
<evidence type="ECO:0000256" key="1">
    <source>
        <dbReference type="ARBA" id="ARBA00023110"/>
    </source>
</evidence>
<sequence>MEKQVKKWAHANYDIQITITTKEFEDAKLIMLKEFQKDYEVPGFRKGSAPLDMVEKNINPEYVESWAYEKLINKGLQEILKEQPDIKLIGEPYDLKQEKTTDWKKGAPQGGEDDTIITLKLDIFPEVEVVNNDREKQSVTPIDNTANEEEIQGTLMNIKKQYADYQDVDTIELDTISKIALEYLDKEGKVVHTGHTYIGEQEFAEDWFFPKTFINKKKDEVIELAHDEKKLPAVFHNKKSDVKAEKIRLTVKDIKKIVLPEMDEEMLKKLLWDDTKFKNQDDLIGHIKESIEHQKYDQELIKKIEEVLQNLRNKSMKVMIPQTLINEELKTRIQSLEKKLGGKEKMNEYFKKMGDEKAKAFFEDITKAAEESLEKFFILQKFTQLLKLDIDRNHAEHMAVEQKIYDRLLKKDGTENKTKKPHGH</sequence>
<dbReference type="GO" id="GO:0006457">
    <property type="term" value="P:protein folding"/>
    <property type="evidence" value="ECO:0007669"/>
    <property type="project" value="InterPro"/>
</dbReference>